<dbReference type="OrthoDB" id="410104at2759"/>
<dbReference type="Proteomes" id="UP000708208">
    <property type="component" value="Unassembled WGS sequence"/>
</dbReference>
<proteinExistence type="predicted"/>
<reference evidence="1" key="1">
    <citation type="submission" date="2021-06" db="EMBL/GenBank/DDBJ databases">
        <authorList>
            <person name="Hodson N. C."/>
            <person name="Mongue J. A."/>
            <person name="Jaron S. K."/>
        </authorList>
    </citation>
    <scope>NUCLEOTIDE SEQUENCE</scope>
</reference>
<evidence type="ECO:0000313" key="1">
    <source>
        <dbReference type="EMBL" id="CAG7728302.1"/>
    </source>
</evidence>
<dbReference type="EMBL" id="CAJVCH010161622">
    <property type="protein sequence ID" value="CAG7728302.1"/>
    <property type="molecule type" value="Genomic_DNA"/>
</dbReference>
<organism evidence="1 2">
    <name type="scientific">Allacma fusca</name>
    <dbReference type="NCBI Taxonomy" id="39272"/>
    <lineage>
        <taxon>Eukaryota</taxon>
        <taxon>Metazoa</taxon>
        <taxon>Ecdysozoa</taxon>
        <taxon>Arthropoda</taxon>
        <taxon>Hexapoda</taxon>
        <taxon>Collembola</taxon>
        <taxon>Symphypleona</taxon>
        <taxon>Sminthuridae</taxon>
        <taxon>Allacma</taxon>
    </lineage>
</organism>
<keyword evidence="2" id="KW-1185">Reference proteome</keyword>
<gene>
    <name evidence="1" type="ORF">AFUS01_LOCUS17091</name>
</gene>
<dbReference type="AlphaFoldDB" id="A0A8J2K151"/>
<comment type="caution">
    <text evidence="1">The sequence shown here is derived from an EMBL/GenBank/DDBJ whole genome shotgun (WGS) entry which is preliminary data.</text>
</comment>
<protein>
    <submittedName>
        <fullName evidence="1">Uncharacterized protein</fullName>
    </submittedName>
</protein>
<evidence type="ECO:0000313" key="2">
    <source>
        <dbReference type="Proteomes" id="UP000708208"/>
    </source>
</evidence>
<sequence>MVEKELAVIKTEIVPNIVKNSDMISSLTRRVENMELREKRLNIVIHGLPYEKEESSENLRYKILDFLQINLKTKENAIDIEEWKKIGKWTAQKRPVVVKLRGDEDKQMIFGHVKNLKGTLFGVERDLSFSMRRNKSALLKVRKEAIQEGKLFQNGIIIDGEVLVITDDLSLTRRQGDAKTD</sequence>
<name>A0A8J2K151_9HEXA</name>
<accession>A0A8J2K151</accession>